<evidence type="ECO:0000313" key="1">
    <source>
        <dbReference type="EMBL" id="KAI9507498.1"/>
    </source>
</evidence>
<keyword evidence="2" id="KW-1185">Reference proteome</keyword>
<name>A0ACC0U710_9AGAM</name>
<dbReference type="EMBL" id="JAGFNK010000123">
    <property type="protein sequence ID" value="KAI9507498.1"/>
    <property type="molecule type" value="Genomic_DNA"/>
</dbReference>
<comment type="caution">
    <text evidence="1">The sequence shown here is derived from an EMBL/GenBank/DDBJ whole genome shotgun (WGS) entry which is preliminary data.</text>
</comment>
<protein>
    <submittedName>
        <fullName evidence="1">Uncharacterized protein</fullName>
    </submittedName>
</protein>
<dbReference type="Proteomes" id="UP001207468">
    <property type="component" value="Unassembled WGS sequence"/>
</dbReference>
<evidence type="ECO:0000313" key="2">
    <source>
        <dbReference type="Proteomes" id="UP001207468"/>
    </source>
</evidence>
<accession>A0ACC0U710</accession>
<organism evidence="1 2">
    <name type="scientific">Russula earlei</name>
    <dbReference type="NCBI Taxonomy" id="71964"/>
    <lineage>
        <taxon>Eukaryota</taxon>
        <taxon>Fungi</taxon>
        <taxon>Dikarya</taxon>
        <taxon>Basidiomycota</taxon>
        <taxon>Agaricomycotina</taxon>
        <taxon>Agaricomycetes</taxon>
        <taxon>Russulales</taxon>
        <taxon>Russulaceae</taxon>
        <taxon>Russula</taxon>
    </lineage>
</organism>
<sequence>MAHQGKRFPKGQGASTRRQGRYGSFRKGSRPCTLHRLHRGRKLFAEALPRRRVLYCTKGWIIGKSLTLKLKQVYGPFTVSTRRSLDLVVDRSRHVSTNRDNLENAIKFSILLSMEEKEGIVNQYGRNGTSLLHFNKDIVTMTFNGVVRGRQVSTALGTRHSRFTRTRGQDNGNAGDPCVQTCYHRSDAKRKLPRWTVSLASITNVPKLNCQPTAPPPQVLPGQTKNVERDCLSVAITKALEEALLPHKGPSLLCPTCFRRRF</sequence>
<proteinExistence type="predicted"/>
<reference evidence="1" key="1">
    <citation type="submission" date="2021-03" db="EMBL/GenBank/DDBJ databases">
        <title>Evolutionary priming and transition to the ectomycorrhizal habit in an iconic lineage of mushroom-forming fungi: is preadaptation a requirement?</title>
        <authorList>
            <consortium name="DOE Joint Genome Institute"/>
            <person name="Looney B.P."/>
            <person name="Miyauchi S."/>
            <person name="Morin E."/>
            <person name="Drula E."/>
            <person name="Courty P.E."/>
            <person name="Chicoki N."/>
            <person name="Fauchery L."/>
            <person name="Kohler A."/>
            <person name="Kuo A."/>
            <person name="LaButti K."/>
            <person name="Pangilinan J."/>
            <person name="Lipzen A."/>
            <person name="Riley R."/>
            <person name="Andreopoulos W."/>
            <person name="He G."/>
            <person name="Johnson J."/>
            <person name="Barry K.W."/>
            <person name="Grigoriev I.V."/>
            <person name="Nagy L."/>
            <person name="Hibbett D."/>
            <person name="Henrissat B."/>
            <person name="Matheny P.B."/>
            <person name="Labbe J."/>
            <person name="Martin A.F."/>
        </authorList>
    </citation>
    <scope>NUCLEOTIDE SEQUENCE</scope>
    <source>
        <strain evidence="1">BPL698</strain>
    </source>
</reference>
<gene>
    <name evidence="1" type="ORF">F5148DRAFT_107012</name>
</gene>